<dbReference type="OrthoDB" id="2019824at2759"/>
<dbReference type="PANTHER" id="PTHR31096">
    <property type="entry name" value="ACT DOMAIN-CONTAINING PROTEIN ACR4-RELATED"/>
    <property type="match status" value="1"/>
</dbReference>
<comment type="caution">
    <text evidence="4">The sequence shown here is derived from an EMBL/GenBank/DDBJ whole genome shotgun (WGS) entry which is preliminary data.</text>
</comment>
<accession>A0A834LBD1</accession>
<keyword evidence="5" id="KW-1185">Reference proteome</keyword>
<evidence type="ECO:0000259" key="3">
    <source>
        <dbReference type="PROSITE" id="PS51671"/>
    </source>
</evidence>
<evidence type="ECO:0000256" key="1">
    <source>
        <dbReference type="ARBA" id="ARBA00022737"/>
    </source>
</evidence>
<dbReference type="GO" id="GO:0016597">
    <property type="term" value="F:amino acid binding"/>
    <property type="evidence" value="ECO:0007669"/>
    <property type="project" value="UniProtKB-UniRule"/>
</dbReference>
<protein>
    <recommendedName>
        <fullName evidence="2">ACT domain-containing protein ACR</fullName>
    </recommendedName>
    <alternativeName>
        <fullName evidence="2">Protein ACT DOMAIN REPEATS</fullName>
    </alternativeName>
</protein>
<sequence>MDIAWEDLVLIKQGKEPGDPWVITVNCPDKVGLGCDVCRIVLDFGLCITKGDFCTDGYWCYIVLWAVPQTSSITVDWERLKKLLLSACPSFLMSSYFNQKSSGSPPLLYMLKVFCLDRKGLLHDVTKALCQLELSIERVKVMTTPDGKLLNLFFITDNTDLLHTSKRREEACKHLDVVLGEYCISCELQLAGPESASHLDFSTLSEAVAEELFSHNLLRKEASLQTLSPDMDKVNLGAITVDDFLSPAHTLLQIQCVDQKSVVYDILRTLKDFNIQIAYGRISPSVEGSRNVDLFIQKADGKKIVEPDSQIALCSHLKEAMLHPMRVTMANRGPDAELFVANQVELSGKGRPRVFYDVTFSLKMLGICVFSAEIRRHLTSDREWEVYRFLLGESQEFPLASSRARTEIVDRVRRTLMGW</sequence>
<evidence type="ECO:0000313" key="4">
    <source>
        <dbReference type="EMBL" id="KAF7131788.1"/>
    </source>
</evidence>
<feature type="domain" description="ACT" evidence="3">
    <location>
        <begin position="110"/>
        <end position="185"/>
    </location>
</feature>
<reference evidence="4" key="1">
    <citation type="submission" date="2019-11" db="EMBL/GenBank/DDBJ databases">
        <authorList>
            <person name="Liu Y."/>
            <person name="Hou J."/>
            <person name="Li T.-Q."/>
            <person name="Guan C.-H."/>
            <person name="Wu X."/>
            <person name="Wu H.-Z."/>
            <person name="Ling F."/>
            <person name="Zhang R."/>
            <person name="Shi X.-G."/>
            <person name="Ren J.-P."/>
            <person name="Chen E.-F."/>
            <person name="Sun J.-M."/>
        </authorList>
    </citation>
    <scope>NUCLEOTIDE SEQUENCE</scope>
    <source>
        <strain evidence="4">Adult_tree_wgs_1</strain>
        <tissue evidence="4">Leaves</tissue>
    </source>
</reference>
<dbReference type="PROSITE" id="PS51671">
    <property type="entry name" value="ACT"/>
    <property type="match status" value="1"/>
</dbReference>
<dbReference type="InterPro" id="IPR056816">
    <property type="entry name" value="ACR2/9/10_N"/>
</dbReference>
<dbReference type="Proteomes" id="UP000626092">
    <property type="component" value="Unassembled WGS sequence"/>
</dbReference>
<evidence type="ECO:0000256" key="2">
    <source>
        <dbReference type="RuleBase" id="RU369043"/>
    </source>
</evidence>
<organism evidence="4 5">
    <name type="scientific">Rhododendron simsii</name>
    <name type="common">Sims's rhododendron</name>
    <dbReference type="NCBI Taxonomy" id="118357"/>
    <lineage>
        <taxon>Eukaryota</taxon>
        <taxon>Viridiplantae</taxon>
        <taxon>Streptophyta</taxon>
        <taxon>Embryophyta</taxon>
        <taxon>Tracheophyta</taxon>
        <taxon>Spermatophyta</taxon>
        <taxon>Magnoliopsida</taxon>
        <taxon>eudicotyledons</taxon>
        <taxon>Gunneridae</taxon>
        <taxon>Pentapetalae</taxon>
        <taxon>asterids</taxon>
        <taxon>Ericales</taxon>
        <taxon>Ericaceae</taxon>
        <taxon>Ericoideae</taxon>
        <taxon>Rhodoreae</taxon>
        <taxon>Rhododendron</taxon>
    </lineage>
</organism>
<dbReference type="InterPro" id="IPR040217">
    <property type="entry name" value="ACR1-12"/>
</dbReference>
<evidence type="ECO:0000313" key="5">
    <source>
        <dbReference type="Proteomes" id="UP000626092"/>
    </source>
</evidence>
<proteinExistence type="predicted"/>
<comment type="function">
    <text evidence="2">Binds amino acids.</text>
</comment>
<dbReference type="AlphaFoldDB" id="A0A834LBD1"/>
<gene>
    <name evidence="4" type="ORF">RHSIM_Rhsim09G0164700</name>
</gene>
<dbReference type="Pfam" id="PF24931">
    <property type="entry name" value="ACT_ACR9_3rd"/>
    <property type="match status" value="1"/>
</dbReference>
<dbReference type="EMBL" id="WJXA01000009">
    <property type="protein sequence ID" value="KAF7131788.1"/>
    <property type="molecule type" value="Genomic_DNA"/>
</dbReference>
<dbReference type="InterPro" id="IPR045865">
    <property type="entry name" value="ACT-like_dom_sf"/>
</dbReference>
<dbReference type="Pfam" id="PF01842">
    <property type="entry name" value="ACT"/>
    <property type="match status" value="1"/>
</dbReference>
<dbReference type="PANTHER" id="PTHR31096:SF65">
    <property type="entry name" value="ACT DOMAIN-CONTAINING PROTEIN ACR9"/>
    <property type="match status" value="1"/>
</dbReference>
<dbReference type="Gene3D" id="3.30.70.260">
    <property type="match status" value="1"/>
</dbReference>
<dbReference type="InterPro" id="IPR056805">
    <property type="entry name" value="ACT_ACR9/10_C"/>
</dbReference>
<dbReference type="Pfam" id="PF24914">
    <property type="entry name" value="ACR10_N"/>
    <property type="match status" value="1"/>
</dbReference>
<name>A0A834LBD1_RHOSS</name>
<keyword evidence="1 2" id="KW-0677">Repeat</keyword>
<dbReference type="InterPro" id="IPR002912">
    <property type="entry name" value="ACT_dom"/>
</dbReference>
<dbReference type="SUPFAM" id="SSF55021">
    <property type="entry name" value="ACT-like"/>
    <property type="match status" value="2"/>
</dbReference>
<dbReference type="Pfam" id="PF24926">
    <property type="entry name" value="ACT_ACR9_C"/>
    <property type="match status" value="1"/>
</dbReference>